<reference evidence="4 5" key="1">
    <citation type="submission" date="2016-10" db="EMBL/GenBank/DDBJ databases">
        <title>Draft genome sequences of four alkaliphilic bacteria belonging to the Anaerobacillus genus.</title>
        <authorList>
            <person name="Bassil N.M."/>
            <person name="Lloyd J.R."/>
        </authorList>
    </citation>
    <scope>NUCLEOTIDE SEQUENCE [LARGE SCALE GENOMIC DNA]</scope>
    <source>
        <strain evidence="4 5">DSM 15340</strain>
    </source>
</reference>
<evidence type="ECO:0000256" key="3">
    <source>
        <dbReference type="SAM" id="Phobius"/>
    </source>
</evidence>
<gene>
    <name evidence="4" type="ORF">BKP35_15115</name>
</gene>
<keyword evidence="3" id="KW-1133">Transmembrane helix</keyword>
<evidence type="ECO:0000256" key="1">
    <source>
        <dbReference type="ARBA" id="ARBA00009108"/>
    </source>
</evidence>
<comment type="similarity">
    <text evidence="1">Belongs to the UPF0749 family.</text>
</comment>
<organism evidence="4 5">
    <name type="scientific">Anaerobacillus arseniciselenatis</name>
    <dbReference type="NCBI Taxonomy" id="85682"/>
    <lineage>
        <taxon>Bacteria</taxon>
        <taxon>Bacillati</taxon>
        <taxon>Bacillota</taxon>
        <taxon>Bacilli</taxon>
        <taxon>Bacillales</taxon>
        <taxon>Bacillaceae</taxon>
        <taxon>Anaerobacillus</taxon>
    </lineage>
</organism>
<dbReference type="Proteomes" id="UP000180098">
    <property type="component" value="Unassembled WGS sequence"/>
</dbReference>
<dbReference type="AlphaFoldDB" id="A0A1S2LBE8"/>
<dbReference type="PANTHER" id="PTHR37313">
    <property type="entry name" value="UPF0749 PROTEIN RV1825"/>
    <property type="match status" value="1"/>
</dbReference>
<protein>
    <recommendedName>
        <fullName evidence="6">NgoFVII family restriction endonuclease</fullName>
    </recommendedName>
</protein>
<dbReference type="InterPro" id="IPR010273">
    <property type="entry name" value="DUF881"/>
</dbReference>
<keyword evidence="5" id="KW-1185">Reference proteome</keyword>
<keyword evidence="3" id="KW-0812">Transmembrane</keyword>
<keyword evidence="3" id="KW-0472">Membrane</keyword>
<feature type="coiled-coil region" evidence="2">
    <location>
        <begin position="39"/>
        <end position="73"/>
    </location>
</feature>
<feature type="transmembrane region" description="Helical" evidence="3">
    <location>
        <begin position="7"/>
        <end position="25"/>
    </location>
</feature>
<accession>A0A1S2LBE8</accession>
<dbReference type="PANTHER" id="PTHR37313:SF2">
    <property type="entry name" value="UPF0749 PROTEIN YLXX"/>
    <property type="match status" value="1"/>
</dbReference>
<name>A0A1S2LBE8_9BACI</name>
<sequence length="232" mass="26718">MFVKDRMLIFAIVTTIIGFMIAVQFKTTNEPVVRDTRDILQLRQDLRIEKERQQELNQEIEKQLTLLNQLKQRDNIEGAMLDAINDLKERAGLTAVSGEGIILEIKPMYTDYGFIPQTVPAHLLRFLINELNIHNAQEIAIGNQRIISTSAIRDVNNVTHVNARRIPNLPLKVYVLANEAEKLHHEMIVSESVEYFAIENLSITSTPINFITLPEYEQPLRIRHLQPIKEES</sequence>
<dbReference type="Gene3D" id="3.30.70.1880">
    <property type="entry name" value="Protein of unknown function DUF881"/>
    <property type="match status" value="1"/>
</dbReference>
<evidence type="ECO:0008006" key="6">
    <source>
        <dbReference type="Google" id="ProtNLM"/>
    </source>
</evidence>
<evidence type="ECO:0000313" key="5">
    <source>
        <dbReference type="Proteomes" id="UP000180098"/>
    </source>
</evidence>
<keyword evidence="2" id="KW-0175">Coiled coil</keyword>
<dbReference type="OrthoDB" id="2439649at2"/>
<dbReference type="Pfam" id="PF05949">
    <property type="entry name" value="DUF881"/>
    <property type="match status" value="1"/>
</dbReference>
<evidence type="ECO:0000313" key="4">
    <source>
        <dbReference type="EMBL" id="OIJ09812.1"/>
    </source>
</evidence>
<comment type="caution">
    <text evidence="4">The sequence shown here is derived from an EMBL/GenBank/DDBJ whole genome shotgun (WGS) entry which is preliminary data.</text>
</comment>
<proteinExistence type="inferred from homology"/>
<evidence type="ECO:0000256" key="2">
    <source>
        <dbReference type="SAM" id="Coils"/>
    </source>
</evidence>
<dbReference type="EMBL" id="MLQQ01000042">
    <property type="protein sequence ID" value="OIJ09812.1"/>
    <property type="molecule type" value="Genomic_DNA"/>
</dbReference>